<accession>A0A1E4T4Q6</accession>
<dbReference type="Proteomes" id="UP000094801">
    <property type="component" value="Unassembled WGS sequence"/>
</dbReference>
<sequence>MHVITNWLNNIQIRYQPVKQGCAYSESKLRTFASRDEQTTLVTHRFCAAQAHLGY</sequence>
<proteinExistence type="predicted"/>
<reference evidence="2" key="1">
    <citation type="submission" date="2016-04" db="EMBL/GenBank/DDBJ databases">
        <title>Comparative genomics of biotechnologically important yeasts.</title>
        <authorList>
            <consortium name="DOE Joint Genome Institute"/>
            <person name="Riley R."/>
            <person name="Haridas S."/>
            <person name="Wolfe K.H."/>
            <person name="Lopes M.R."/>
            <person name="Hittinger C.T."/>
            <person name="Goker M."/>
            <person name="Salamov A."/>
            <person name="Wisecaver J."/>
            <person name="Long T.M."/>
            <person name="Aerts A.L."/>
            <person name="Barry K."/>
            <person name="Choi C."/>
            <person name="Clum A."/>
            <person name="Coughlan A.Y."/>
            <person name="Deshpande S."/>
            <person name="Douglass A.P."/>
            <person name="Hanson S.J."/>
            <person name="Klenk H.-P."/>
            <person name="Labutti K."/>
            <person name="Lapidus A."/>
            <person name="Lindquist E."/>
            <person name="Lipzen A."/>
            <person name="Meier-Kolthoff J.P."/>
            <person name="Ohm R.A."/>
            <person name="Otillar R.P."/>
            <person name="Pangilinan J."/>
            <person name="Peng Y."/>
            <person name="Rokas A."/>
            <person name="Rosa C.A."/>
            <person name="Scheuner C."/>
            <person name="Sibirny A.A."/>
            <person name="Slot J.C."/>
            <person name="Stielow J.B."/>
            <person name="Sun H."/>
            <person name="Kurtzman C.P."/>
            <person name="Blackwell M."/>
            <person name="Grigoriev I.V."/>
            <person name="Jeffries T.W."/>
        </authorList>
    </citation>
    <scope>NUCLEOTIDE SEQUENCE [LARGE SCALE GENOMIC DNA]</scope>
    <source>
        <strain evidence="2">NRRL YB-2248</strain>
    </source>
</reference>
<organism evidence="1 2">
    <name type="scientific">[Candida] arabinofermentans NRRL YB-2248</name>
    <dbReference type="NCBI Taxonomy" id="983967"/>
    <lineage>
        <taxon>Eukaryota</taxon>
        <taxon>Fungi</taxon>
        <taxon>Dikarya</taxon>
        <taxon>Ascomycota</taxon>
        <taxon>Saccharomycotina</taxon>
        <taxon>Pichiomycetes</taxon>
        <taxon>Pichiales</taxon>
        <taxon>Pichiaceae</taxon>
        <taxon>Ogataea</taxon>
        <taxon>Ogataea/Candida clade</taxon>
    </lineage>
</organism>
<gene>
    <name evidence="1" type="ORF">CANARDRAFT_114368</name>
</gene>
<keyword evidence="2" id="KW-1185">Reference proteome</keyword>
<evidence type="ECO:0000313" key="2">
    <source>
        <dbReference type="Proteomes" id="UP000094801"/>
    </source>
</evidence>
<name>A0A1E4T4Q6_9ASCO</name>
<protein>
    <submittedName>
        <fullName evidence="1">Uncharacterized protein</fullName>
    </submittedName>
</protein>
<dbReference type="AlphaFoldDB" id="A0A1E4T4Q6"/>
<evidence type="ECO:0000313" key="1">
    <source>
        <dbReference type="EMBL" id="ODV86702.1"/>
    </source>
</evidence>
<dbReference type="EMBL" id="KV453849">
    <property type="protein sequence ID" value="ODV86702.1"/>
    <property type="molecule type" value="Genomic_DNA"/>
</dbReference>